<evidence type="ECO:0000256" key="3">
    <source>
        <dbReference type="SAM" id="SignalP"/>
    </source>
</evidence>
<feature type="compositionally biased region" description="Low complexity" evidence="2">
    <location>
        <begin position="147"/>
        <end position="178"/>
    </location>
</feature>
<feature type="signal peptide" evidence="3">
    <location>
        <begin position="1"/>
        <end position="29"/>
    </location>
</feature>
<reference evidence="4" key="1">
    <citation type="submission" date="2021-01" db="EMBL/GenBank/DDBJ databases">
        <title>Whole genome shotgun sequence of Virgisporangium aurantiacum NBRC 16421.</title>
        <authorList>
            <person name="Komaki H."/>
            <person name="Tamura T."/>
        </authorList>
    </citation>
    <scope>NUCLEOTIDE SEQUENCE</scope>
    <source>
        <strain evidence="4">NBRC 16421</strain>
    </source>
</reference>
<dbReference type="AlphaFoldDB" id="A0A8J3Z3Z9"/>
<evidence type="ECO:0000313" key="4">
    <source>
        <dbReference type="EMBL" id="GIJ55972.1"/>
    </source>
</evidence>
<keyword evidence="5" id="KW-1185">Reference proteome</keyword>
<proteinExistence type="predicted"/>
<name>A0A8J3Z3Z9_9ACTN</name>
<evidence type="ECO:0000313" key="5">
    <source>
        <dbReference type="Proteomes" id="UP000612585"/>
    </source>
</evidence>
<evidence type="ECO:0000256" key="2">
    <source>
        <dbReference type="SAM" id="MobiDB-lite"/>
    </source>
</evidence>
<feature type="coiled-coil region" evidence="1">
    <location>
        <begin position="198"/>
        <end position="225"/>
    </location>
</feature>
<evidence type="ECO:0008006" key="6">
    <source>
        <dbReference type="Google" id="ProtNLM"/>
    </source>
</evidence>
<comment type="caution">
    <text evidence="4">The sequence shown here is derived from an EMBL/GenBank/DDBJ whole genome shotgun (WGS) entry which is preliminary data.</text>
</comment>
<evidence type="ECO:0000256" key="1">
    <source>
        <dbReference type="SAM" id="Coils"/>
    </source>
</evidence>
<dbReference type="Proteomes" id="UP000612585">
    <property type="component" value="Unassembled WGS sequence"/>
</dbReference>
<accession>A0A8J3Z3Z9</accession>
<organism evidence="4 5">
    <name type="scientific">Virgisporangium aurantiacum</name>
    <dbReference type="NCBI Taxonomy" id="175570"/>
    <lineage>
        <taxon>Bacteria</taxon>
        <taxon>Bacillati</taxon>
        <taxon>Actinomycetota</taxon>
        <taxon>Actinomycetes</taxon>
        <taxon>Micromonosporales</taxon>
        <taxon>Micromonosporaceae</taxon>
        <taxon>Virgisporangium</taxon>
    </lineage>
</organism>
<feature type="region of interest" description="Disordered" evidence="2">
    <location>
        <begin position="143"/>
        <end position="182"/>
    </location>
</feature>
<protein>
    <recommendedName>
        <fullName evidence="6">Secreted protein</fullName>
    </recommendedName>
</protein>
<sequence>MVRVRAPRLLIAGGAAAALLAAGIGIAAASDKPAANKPAAANVQAAGTISCPTVADKLPAIPAAAAAEVQQNLDLLDKQIAEANNRLATSVGQGGPAFVQNAILGPLADKRRATIDRIAIAIGRHAARPTGLDSLATCTLGAGGGVQQPPANGGAQPPANGGNQPPATQPATQPPAAAGTISCPTVADKLPAIPAAAKAEVDRNLELLNKQIAEANTRLANSVGQGGPAFVQNAILGPLADKRRSTIDRIAIAIGRHTAKPTGLDSLATCTVA</sequence>
<feature type="chain" id="PRO_5035249344" description="Secreted protein" evidence="3">
    <location>
        <begin position="30"/>
        <end position="273"/>
    </location>
</feature>
<keyword evidence="1" id="KW-0175">Coiled coil</keyword>
<gene>
    <name evidence="4" type="ORF">Vau01_034880</name>
</gene>
<keyword evidence="3" id="KW-0732">Signal</keyword>
<dbReference type="EMBL" id="BOPG01000023">
    <property type="protein sequence ID" value="GIJ55972.1"/>
    <property type="molecule type" value="Genomic_DNA"/>
</dbReference>
<dbReference type="RefSeq" id="WP_203993556.1">
    <property type="nucleotide sequence ID" value="NZ_BOPG01000023.1"/>
</dbReference>